<evidence type="ECO:0000256" key="8">
    <source>
        <dbReference type="SAM" id="SignalP"/>
    </source>
</evidence>
<feature type="compositionally biased region" description="Polar residues" evidence="6">
    <location>
        <begin position="1161"/>
        <end position="1193"/>
    </location>
</feature>
<comment type="subcellular location">
    <subcellularLocation>
        <location evidence="1">Membrane</location>
        <topology evidence="1">Multi-pass membrane protein</topology>
    </subcellularLocation>
</comment>
<evidence type="ECO:0000256" key="3">
    <source>
        <dbReference type="ARBA" id="ARBA00022989"/>
    </source>
</evidence>
<protein>
    <recommendedName>
        <fullName evidence="9">G-protein coupled receptors family 2 profile 2 domain-containing protein</fullName>
    </recommendedName>
</protein>
<evidence type="ECO:0000256" key="7">
    <source>
        <dbReference type="SAM" id="Phobius"/>
    </source>
</evidence>
<dbReference type="GO" id="GO:0007166">
    <property type="term" value="P:cell surface receptor signaling pathway"/>
    <property type="evidence" value="ECO:0007669"/>
    <property type="project" value="InterPro"/>
</dbReference>
<feature type="signal peptide" evidence="8">
    <location>
        <begin position="1"/>
        <end position="21"/>
    </location>
</feature>
<dbReference type="InterPro" id="IPR017981">
    <property type="entry name" value="GPCR_2-like_7TM"/>
</dbReference>
<evidence type="ECO:0000313" key="10">
    <source>
        <dbReference type="EMBL" id="KAK2585324.1"/>
    </source>
</evidence>
<feature type="transmembrane region" description="Helical" evidence="7">
    <location>
        <begin position="1041"/>
        <end position="1063"/>
    </location>
</feature>
<comment type="caution">
    <text evidence="10">The sequence shown here is derived from an EMBL/GenBank/DDBJ whole genome shotgun (WGS) entry which is preliminary data.</text>
</comment>
<evidence type="ECO:0000256" key="4">
    <source>
        <dbReference type="ARBA" id="ARBA00023136"/>
    </source>
</evidence>
<dbReference type="InterPro" id="IPR052808">
    <property type="entry name" value="GPCR_Mth-like"/>
</dbReference>
<dbReference type="InterPro" id="IPR000832">
    <property type="entry name" value="GPCR_2_secretin-like"/>
</dbReference>
<keyword evidence="4 7" id="KW-0472">Membrane</keyword>
<keyword evidence="5" id="KW-0175">Coiled coil</keyword>
<proteinExistence type="predicted"/>
<dbReference type="Gene3D" id="1.20.1070.10">
    <property type="entry name" value="Rhodopsin 7-helix transmembrane proteins"/>
    <property type="match status" value="1"/>
</dbReference>
<reference evidence="10" key="2">
    <citation type="journal article" date="2023" name="Commun. Biol.">
        <title>Intrasexual cuticular hydrocarbon dimorphism in a wasp sheds light on hydrocarbon biosynthesis genes in Hymenoptera.</title>
        <authorList>
            <person name="Moris V.C."/>
            <person name="Podsiadlowski L."/>
            <person name="Martin S."/>
            <person name="Oeyen J.P."/>
            <person name="Donath A."/>
            <person name="Petersen M."/>
            <person name="Wilbrandt J."/>
            <person name="Misof B."/>
            <person name="Liedtke D."/>
            <person name="Thamm M."/>
            <person name="Scheiner R."/>
            <person name="Schmitt T."/>
            <person name="Niehuis O."/>
        </authorList>
    </citation>
    <scope>NUCLEOTIDE SEQUENCE</scope>
    <source>
        <strain evidence="10">GBR_01_08_01A</strain>
    </source>
</reference>
<dbReference type="GO" id="GO:0004930">
    <property type="term" value="F:G protein-coupled receptor activity"/>
    <property type="evidence" value="ECO:0007669"/>
    <property type="project" value="InterPro"/>
</dbReference>
<keyword evidence="11" id="KW-1185">Reference proteome</keyword>
<dbReference type="GO" id="GO:0016020">
    <property type="term" value="C:membrane"/>
    <property type="evidence" value="ECO:0007669"/>
    <property type="project" value="UniProtKB-SubCell"/>
</dbReference>
<feature type="transmembrane region" description="Helical" evidence="7">
    <location>
        <begin position="882"/>
        <end position="905"/>
    </location>
</feature>
<dbReference type="EMBL" id="JAIFRP010000021">
    <property type="protein sequence ID" value="KAK2585324.1"/>
    <property type="molecule type" value="Genomic_DNA"/>
</dbReference>
<keyword evidence="3 7" id="KW-1133">Transmembrane helix</keyword>
<feature type="transmembrane region" description="Helical" evidence="7">
    <location>
        <begin position="993"/>
        <end position="1012"/>
    </location>
</feature>
<dbReference type="AlphaFoldDB" id="A0AAD9RSU9"/>
<keyword evidence="2 7" id="KW-0812">Transmembrane</keyword>
<evidence type="ECO:0000256" key="1">
    <source>
        <dbReference type="ARBA" id="ARBA00004141"/>
    </source>
</evidence>
<feature type="transmembrane region" description="Helical" evidence="7">
    <location>
        <begin position="1123"/>
        <end position="1144"/>
    </location>
</feature>
<feature type="chain" id="PRO_5042029691" description="G-protein coupled receptors family 2 profile 2 domain-containing protein" evidence="8">
    <location>
        <begin position="22"/>
        <end position="1200"/>
    </location>
</feature>
<feature type="domain" description="G-protein coupled receptors family 2 profile 2" evidence="9">
    <location>
        <begin position="879"/>
        <end position="1146"/>
    </location>
</feature>
<organism evidence="10 11">
    <name type="scientific">Odynerus spinipes</name>
    <dbReference type="NCBI Taxonomy" id="1348599"/>
    <lineage>
        <taxon>Eukaryota</taxon>
        <taxon>Metazoa</taxon>
        <taxon>Ecdysozoa</taxon>
        <taxon>Arthropoda</taxon>
        <taxon>Hexapoda</taxon>
        <taxon>Insecta</taxon>
        <taxon>Pterygota</taxon>
        <taxon>Neoptera</taxon>
        <taxon>Endopterygota</taxon>
        <taxon>Hymenoptera</taxon>
        <taxon>Apocrita</taxon>
        <taxon>Aculeata</taxon>
        <taxon>Vespoidea</taxon>
        <taxon>Vespidae</taxon>
        <taxon>Eumeninae</taxon>
        <taxon>Odynerus</taxon>
    </lineage>
</organism>
<feature type="transmembrane region" description="Helical" evidence="7">
    <location>
        <begin position="948"/>
        <end position="972"/>
    </location>
</feature>
<name>A0AAD9RSU9_9HYME</name>
<sequence>MKAASFFSILLSVSILSSTVCEPNDATRIPILKCCPRDQELIVSVENGVSKVGADCKKSTTPWQPRIYSPTRKMQYFEPLDEWNVLEGRRPECRNDSVLTRIPSRAAVPFIFLEDGYAIVDGNIEEPIAPNDYCADANALFVCVKKTPEGNHAAATMRPKIRRCCGKSAVFHEGMRSCDFLEEAEDKTPLLGDSAPMVDFISGFPACPRGDNYTILADVKDAVLQPDGSMKVDGVILPSGQFCVERIKELNQPVKVFACSEHAPQRTLTASTYGNESWYIIREFKNLPTFYLEPLGQLRLYTKQWKIVSYLPLEDLVQQETRIEDGIINVKQLGGIGLHNRTIYLLERYLQRARKSRERLFSYVGYKFPWLKRTSRGLIEFVGHYSKILFGTMSKADAEYYNHEIDLVYKNEKLNAELLKDQTQILKIVLQQTDKLLEDYKVKLDTLNRNIHKIESGKDTNLIDEKIFEFSMILELEILSYQQNLDIIYQAILDGKRGSVSPNIIDPEVFFETIQKIRREEGSNQLPEISIEQHYYEYLQICDIEISMIDGKLVFVVKVPIFNSDVYVQYKVHSIPSFLEDDKIVHLKSPYDYVIANIERTQMSPSSSSFLNSCKYLDNIHYCKRLEPRYKITSEKSCLGRLLKANVHDAKVCTALVGVMQHSVYLPLQTGTDWIIVPHSSEEIQILCDQISVVKVLTKPSIIHLEPNCVASTDFVILEPVDTRNQVIQELQFDLLNYNFSLLDDSYRQTLQKIKLEELDIPKIEKLNSLTLDVYLEDLINEAEEMSDRKRTEYIDEVTRFETFLAYGLLSLLALYLSYKFRLVHLFRWSLSKLTQYCSRNRYNNKHDNRDQIIRTTTETTTEQVPMMQVPHVQATDIRLTLYPVGFIISAVFLAATLVAGWLLPASHHVLHWRCQTHHVACLMLGDLLMAIIQLAGDSLHGGSCKALAIMAHFFFLAAFFWLNTMCFNIWWTFRDLRPASLEKGQETLRLRVYSCYAWGGPLLVAGLAALLDHLSPQSQYTYLRPRFGEKQCWFYGDMEILAYFFGPIGVLLAVNLLFFAATARELTCGLWKGEFVKSTTERGNSKYTRAALGRVCMKLVIVMGITWVADVVSWAVGGPQYIWYFTDLINAFQGVLIFAVVGCQPQVRAALKRLCNRNPRTNAGRQGNGLSTTSHGMPSMGDSVTQNPSTKTAPLETIC</sequence>
<reference evidence="10" key="1">
    <citation type="submission" date="2021-08" db="EMBL/GenBank/DDBJ databases">
        <authorList>
            <person name="Misof B."/>
            <person name="Oliver O."/>
            <person name="Podsiadlowski L."/>
            <person name="Donath A."/>
            <person name="Peters R."/>
            <person name="Mayer C."/>
            <person name="Rust J."/>
            <person name="Gunkel S."/>
            <person name="Lesny P."/>
            <person name="Martin S."/>
            <person name="Oeyen J.P."/>
            <person name="Petersen M."/>
            <person name="Panagiotis P."/>
            <person name="Wilbrandt J."/>
            <person name="Tanja T."/>
        </authorList>
    </citation>
    <scope>NUCLEOTIDE SEQUENCE</scope>
    <source>
        <strain evidence="10">GBR_01_08_01A</strain>
        <tissue evidence="10">Thorax + abdomen</tissue>
    </source>
</reference>
<feature type="transmembrane region" description="Helical" evidence="7">
    <location>
        <begin position="1096"/>
        <end position="1117"/>
    </location>
</feature>
<evidence type="ECO:0000259" key="9">
    <source>
        <dbReference type="PROSITE" id="PS50261"/>
    </source>
</evidence>
<dbReference type="Pfam" id="PF12259">
    <property type="entry name" value="Baculo_F"/>
    <property type="match status" value="1"/>
</dbReference>
<dbReference type="CDD" id="cd15039">
    <property type="entry name" value="7tmB3_Methuselah-like"/>
    <property type="match status" value="1"/>
</dbReference>
<dbReference type="PANTHER" id="PTHR46953:SF1">
    <property type="entry name" value="G-PROTEIN COUPLED RECEPTOR MTH-LIKE 1-RELATED"/>
    <property type="match status" value="1"/>
</dbReference>
<evidence type="ECO:0000256" key="6">
    <source>
        <dbReference type="SAM" id="MobiDB-lite"/>
    </source>
</evidence>
<feature type="coiled-coil region" evidence="5">
    <location>
        <begin position="430"/>
        <end position="457"/>
    </location>
</feature>
<dbReference type="InterPro" id="IPR022048">
    <property type="entry name" value="Envelope_fusion-like"/>
</dbReference>
<keyword evidence="8" id="KW-0732">Signal</keyword>
<dbReference type="Pfam" id="PF00002">
    <property type="entry name" value="7tm_2"/>
    <property type="match status" value="1"/>
</dbReference>
<evidence type="ECO:0000256" key="2">
    <source>
        <dbReference type="ARBA" id="ARBA00022692"/>
    </source>
</evidence>
<evidence type="ECO:0000313" key="11">
    <source>
        <dbReference type="Proteomes" id="UP001258017"/>
    </source>
</evidence>
<dbReference type="Proteomes" id="UP001258017">
    <property type="component" value="Unassembled WGS sequence"/>
</dbReference>
<gene>
    <name evidence="10" type="ORF">KPH14_010005</name>
</gene>
<accession>A0AAD9RSU9</accession>
<dbReference type="PROSITE" id="PS50261">
    <property type="entry name" value="G_PROTEIN_RECEP_F2_4"/>
    <property type="match status" value="1"/>
</dbReference>
<evidence type="ECO:0000256" key="5">
    <source>
        <dbReference type="SAM" id="Coils"/>
    </source>
</evidence>
<feature type="region of interest" description="Disordered" evidence="6">
    <location>
        <begin position="1161"/>
        <end position="1200"/>
    </location>
</feature>
<dbReference type="PANTHER" id="PTHR46953">
    <property type="entry name" value="G-PROTEIN COUPLED RECEPTOR MTH-LIKE 1-RELATED"/>
    <property type="match status" value="1"/>
</dbReference>